<reference evidence="2 3" key="1">
    <citation type="submission" date="2024-07" db="EMBL/GenBank/DDBJ databases">
        <title>Chromosome-level genome assembly of the water stick insect Ranatra chinensis (Heteroptera: Nepidae).</title>
        <authorList>
            <person name="Liu X."/>
        </authorList>
    </citation>
    <scope>NUCLEOTIDE SEQUENCE [LARGE SCALE GENOMIC DNA]</scope>
    <source>
        <strain evidence="2">Cailab_2021Rc</strain>
        <tissue evidence="2">Muscle</tissue>
    </source>
</reference>
<dbReference type="PANTHER" id="PTHR11012:SF30">
    <property type="entry name" value="PROTEIN KINASE-LIKE DOMAIN-CONTAINING"/>
    <property type="match status" value="1"/>
</dbReference>
<evidence type="ECO:0000313" key="3">
    <source>
        <dbReference type="Proteomes" id="UP001558652"/>
    </source>
</evidence>
<evidence type="ECO:0000259" key="1">
    <source>
        <dbReference type="SMART" id="SM00587"/>
    </source>
</evidence>
<dbReference type="Proteomes" id="UP001558652">
    <property type="component" value="Unassembled WGS sequence"/>
</dbReference>
<keyword evidence="3" id="KW-1185">Reference proteome</keyword>
<organism evidence="2 3">
    <name type="scientific">Ranatra chinensis</name>
    <dbReference type="NCBI Taxonomy" id="642074"/>
    <lineage>
        <taxon>Eukaryota</taxon>
        <taxon>Metazoa</taxon>
        <taxon>Ecdysozoa</taxon>
        <taxon>Arthropoda</taxon>
        <taxon>Hexapoda</taxon>
        <taxon>Insecta</taxon>
        <taxon>Pterygota</taxon>
        <taxon>Neoptera</taxon>
        <taxon>Paraneoptera</taxon>
        <taxon>Hemiptera</taxon>
        <taxon>Heteroptera</taxon>
        <taxon>Panheteroptera</taxon>
        <taxon>Nepomorpha</taxon>
        <taxon>Nepidae</taxon>
        <taxon>Ranatrinae</taxon>
        <taxon>Ranatra</taxon>
    </lineage>
</organism>
<evidence type="ECO:0000313" key="2">
    <source>
        <dbReference type="EMBL" id="KAL1117855.1"/>
    </source>
</evidence>
<protein>
    <recommendedName>
        <fullName evidence="1">CHK kinase-like domain-containing protein</fullName>
    </recommendedName>
</protein>
<dbReference type="Pfam" id="PF02958">
    <property type="entry name" value="EcKL"/>
    <property type="match status" value="1"/>
</dbReference>
<dbReference type="InterPro" id="IPR011009">
    <property type="entry name" value="Kinase-like_dom_sf"/>
</dbReference>
<comment type="caution">
    <text evidence="2">The sequence shown here is derived from an EMBL/GenBank/DDBJ whole genome shotgun (WGS) entry which is preliminary data.</text>
</comment>
<dbReference type="InterPro" id="IPR015897">
    <property type="entry name" value="CHK_kinase-like"/>
</dbReference>
<proteinExistence type="predicted"/>
<dbReference type="AlphaFoldDB" id="A0ABD0Y4A2"/>
<dbReference type="EMBL" id="JBFDAA010000015">
    <property type="protein sequence ID" value="KAL1117855.1"/>
    <property type="molecule type" value="Genomic_DNA"/>
</dbReference>
<gene>
    <name evidence="2" type="ORF">AAG570_004170</name>
</gene>
<dbReference type="SMART" id="SM00587">
    <property type="entry name" value="CHK"/>
    <property type="match status" value="1"/>
</dbReference>
<dbReference type="SUPFAM" id="SSF56112">
    <property type="entry name" value="Protein kinase-like (PK-like)"/>
    <property type="match status" value="1"/>
</dbReference>
<name>A0ABD0Y4A2_9HEMI</name>
<accession>A0ABD0Y4A2</accession>
<dbReference type="Gene3D" id="3.90.1200.10">
    <property type="match status" value="1"/>
</dbReference>
<dbReference type="InterPro" id="IPR004119">
    <property type="entry name" value="EcKL"/>
</dbReference>
<dbReference type="PANTHER" id="PTHR11012">
    <property type="entry name" value="PROTEIN KINASE-LIKE DOMAIN-CONTAINING"/>
    <property type="match status" value="1"/>
</dbReference>
<feature type="domain" description="CHK kinase-like" evidence="1">
    <location>
        <begin position="123"/>
        <end position="319"/>
    </location>
</feature>
<sequence>MYDAGGVERHLTEAAAKGKFGSGAELSRVESRKKRSDVNHHFCSDLKYLEVGLKDANSRYVVVKRQPALKVQRDLQNSPVQFQNEVYFYDEVLPVLNVGGVLDEVFPRFYCGEGSGDPDKDLVVLEDLSEAGFEGRRPGGVYLDLVHCELVLRKLALFHAQSFLARHRDSATFERVASQLQEAYLTEENSAFFESLVVRSMRRGVDPLINQGVNVDRLSAFLERFRDMTGFFVELITPETNTGVVCHGDFCANNMLFKYSEDGRPVDLRFLDLQRAKYSSPVIDLSFFLCLHLDPDTRSSHWDELIDVYYESIAKLVPQGVLPSREDFLGEFSRKVFYGYMFISFFLPLMLDDKPMDIVALSKMPETIRFENMTKAGGQRCTELLTRMVSHLLKKNYI</sequence>